<protein>
    <submittedName>
        <fullName evidence="1">Uncharacterized protein</fullName>
    </submittedName>
</protein>
<name>A0A7T7K8X1_9VIRU</name>
<reference evidence="1" key="1">
    <citation type="journal article" date="2020" name="Viruses">
        <title>Unmapped RNA Virus Diversity in Termites and their Symbionts.</title>
        <authorList>
            <person name="Lay C.L."/>
            <person name="Shi M."/>
            <person name="Bucek A."/>
            <person name="Bourguignon T."/>
            <person name="Lo N."/>
            <person name="Holmes E.C."/>
        </authorList>
    </citation>
    <scope>NUCLEOTIDE SEQUENCE</scope>
    <source>
        <strain evidence="1">3v_11</strain>
    </source>
</reference>
<organism evidence="1">
    <name type="scientific">Fonsystermes virus</name>
    <dbReference type="NCBI Taxonomy" id="2796590"/>
    <lineage>
        <taxon>Viruses</taxon>
        <taxon>Riboviria</taxon>
    </lineage>
</organism>
<reference evidence="1" key="2">
    <citation type="submission" date="2020-09" db="EMBL/GenBank/DDBJ databases">
        <authorList>
            <person name="Le Lay C."/>
            <person name="Shi M."/>
            <person name="Bucek A."/>
            <person name="Bourguignon T."/>
            <person name="Lo N."/>
            <person name="Holmes E.C."/>
        </authorList>
    </citation>
    <scope>NUCLEOTIDE SEQUENCE</scope>
    <source>
        <strain evidence="1">3v_11</strain>
    </source>
</reference>
<dbReference type="EMBL" id="MW052083">
    <property type="protein sequence ID" value="QQM16276.1"/>
    <property type="molecule type" value="Genomic_RNA"/>
</dbReference>
<proteinExistence type="predicted"/>
<accession>A0A7T7K8X1</accession>
<evidence type="ECO:0000313" key="1">
    <source>
        <dbReference type="EMBL" id="QQM16276.1"/>
    </source>
</evidence>
<sequence length="119" mass="12537">MPTTLQVLSQDSAGVTFADPGKPDLTVRFKHTTSSKSINGVMVSNIRAEVIMNDNNVVNVGGATAVDANSVRLSVSGSIHSKARLSQLLLSLAGQIASWNQENVFLGFRPSSAPVILDT</sequence>